<dbReference type="RefSeq" id="WP_093617474.1">
    <property type="nucleotide sequence ID" value="NZ_FNFF01000025.1"/>
</dbReference>
<dbReference type="Gene3D" id="1.10.3100.10">
    <property type="entry name" value="Putative cytoplasmic protein"/>
    <property type="match status" value="1"/>
</dbReference>
<dbReference type="GO" id="GO:0003677">
    <property type="term" value="F:DNA binding"/>
    <property type="evidence" value="ECO:0007669"/>
    <property type="project" value="InterPro"/>
</dbReference>
<dbReference type="InterPro" id="IPR015060">
    <property type="entry name" value="Aca2_YdiL-like"/>
</dbReference>
<reference evidence="1 2" key="1">
    <citation type="submission" date="2016-10" db="EMBL/GenBank/DDBJ databases">
        <authorList>
            <person name="de Groot N.N."/>
        </authorList>
    </citation>
    <scope>NUCLEOTIDE SEQUENCE [LARGE SCALE GENOMIC DNA]</scope>
    <source>
        <strain evidence="1 2">CGMCC 4.5727</strain>
    </source>
</reference>
<sequence length="137" mass="15223">MTEYTDPPGMPEDERMTAAEFKVVREFLGLTGDWLAGHLGVSSRTVRHWEQGKFAIPDGVRLAVEDLEQRTAGFVSGIVAKLMDVPDPALITYRDDEEYRAAHPDMEFPASWHRAVIARVAQEVPAVSIVFADEVPA</sequence>
<proteinExistence type="predicted"/>
<dbReference type="InterPro" id="IPR010982">
    <property type="entry name" value="Lambda_DNA-bd_dom_sf"/>
</dbReference>
<evidence type="ECO:0000313" key="2">
    <source>
        <dbReference type="Proteomes" id="UP000199155"/>
    </source>
</evidence>
<dbReference type="AlphaFoldDB" id="A0A1G9IQL1"/>
<gene>
    <name evidence="1" type="ORF">SAMN05421806_1254</name>
</gene>
<organism evidence="1 2">
    <name type="scientific">Streptomyces indicus</name>
    <dbReference type="NCBI Taxonomy" id="417292"/>
    <lineage>
        <taxon>Bacteria</taxon>
        <taxon>Bacillati</taxon>
        <taxon>Actinomycetota</taxon>
        <taxon>Actinomycetes</taxon>
        <taxon>Kitasatosporales</taxon>
        <taxon>Streptomycetaceae</taxon>
        <taxon>Streptomyces</taxon>
    </lineage>
</organism>
<evidence type="ECO:0000313" key="1">
    <source>
        <dbReference type="EMBL" id="SDL27345.1"/>
    </source>
</evidence>
<dbReference type="CDD" id="cd00093">
    <property type="entry name" value="HTH_XRE"/>
    <property type="match status" value="1"/>
</dbReference>
<dbReference type="EMBL" id="FNFF01000025">
    <property type="protein sequence ID" value="SDL27345.1"/>
    <property type="molecule type" value="Genomic_DNA"/>
</dbReference>
<evidence type="ECO:0008006" key="3">
    <source>
        <dbReference type="Google" id="ProtNLM"/>
    </source>
</evidence>
<dbReference type="Pfam" id="PF08965">
    <property type="entry name" value="Aca2_YdiL"/>
    <property type="match status" value="1"/>
</dbReference>
<keyword evidence="2" id="KW-1185">Reference proteome</keyword>
<dbReference type="InterPro" id="IPR027910">
    <property type="entry name" value="YdiL_sf"/>
</dbReference>
<name>A0A1G9IQL1_9ACTN</name>
<accession>A0A1G9IQL1</accession>
<protein>
    <recommendedName>
        <fullName evidence="3">DUF1870 family protein</fullName>
    </recommendedName>
</protein>
<dbReference type="Proteomes" id="UP000199155">
    <property type="component" value="Unassembled WGS sequence"/>
</dbReference>
<dbReference type="SUPFAM" id="SSF47413">
    <property type="entry name" value="lambda repressor-like DNA-binding domains"/>
    <property type="match status" value="1"/>
</dbReference>
<dbReference type="OrthoDB" id="3259824at2"/>
<dbReference type="InterPro" id="IPR001387">
    <property type="entry name" value="Cro/C1-type_HTH"/>
</dbReference>